<dbReference type="SUPFAM" id="SSF47413">
    <property type="entry name" value="lambda repressor-like DNA-binding domains"/>
    <property type="match status" value="1"/>
</dbReference>
<dbReference type="OrthoDB" id="1098513at2"/>
<proteinExistence type="predicted"/>
<sequence>MNKSLDEIERFVIKRIKEIRETKGVTQEELSLSIGKNIGFISQIEAPSKKAKYNLIHLNLIAIALGCSIKDFLPDEPIKEKKYDIKEIKTKKSDESWDFVLPFFNR</sequence>
<name>A0A1M5KAI6_9FLAO</name>
<dbReference type="RefSeq" id="WP_073060113.1">
    <property type="nucleotide sequence ID" value="NZ_FQWT01000001.1"/>
</dbReference>
<dbReference type="EMBL" id="FQWT01000001">
    <property type="protein sequence ID" value="SHG49795.1"/>
    <property type="molecule type" value="Genomic_DNA"/>
</dbReference>
<dbReference type="Gene3D" id="1.10.260.40">
    <property type="entry name" value="lambda repressor-like DNA-binding domains"/>
    <property type="match status" value="1"/>
</dbReference>
<reference evidence="3" key="1">
    <citation type="submission" date="2016-11" db="EMBL/GenBank/DDBJ databases">
        <authorList>
            <person name="Varghese N."/>
            <person name="Submissions S."/>
        </authorList>
    </citation>
    <scope>NUCLEOTIDE SEQUENCE [LARGE SCALE GENOMIC DNA]</scope>
    <source>
        <strain evidence="3">DSM 19055</strain>
    </source>
</reference>
<accession>A0A1M5KAI6</accession>
<evidence type="ECO:0000313" key="2">
    <source>
        <dbReference type="EMBL" id="SHG49795.1"/>
    </source>
</evidence>
<dbReference type="Pfam" id="PF01381">
    <property type="entry name" value="HTH_3"/>
    <property type="match status" value="1"/>
</dbReference>
<dbReference type="Proteomes" id="UP000184047">
    <property type="component" value="Unassembled WGS sequence"/>
</dbReference>
<dbReference type="GO" id="GO:0003677">
    <property type="term" value="F:DNA binding"/>
    <property type="evidence" value="ECO:0007669"/>
    <property type="project" value="InterPro"/>
</dbReference>
<dbReference type="STRING" id="421058.SAMN05421866_0630"/>
<dbReference type="PROSITE" id="PS50943">
    <property type="entry name" value="HTH_CROC1"/>
    <property type="match status" value="1"/>
</dbReference>
<dbReference type="SMART" id="SM00530">
    <property type="entry name" value="HTH_XRE"/>
    <property type="match status" value="1"/>
</dbReference>
<evidence type="ECO:0000313" key="3">
    <source>
        <dbReference type="Proteomes" id="UP000184047"/>
    </source>
</evidence>
<gene>
    <name evidence="2" type="ORF">SAMN05421866_0630</name>
</gene>
<dbReference type="AlphaFoldDB" id="A0A1M5KAI6"/>
<dbReference type="InterPro" id="IPR001387">
    <property type="entry name" value="Cro/C1-type_HTH"/>
</dbReference>
<evidence type="ECO:0000259" key="1">
    <source>
        <dbReference type="PROSITE" id="PS50943"/>
    </source>
</evidence>
<keyword evidence="3" id="KW-1185">Reference proteome</keyword>
<protein>
    <submittedName>
        <fullName evidence="2">Helix-turn-helix domain-containing protein</fullName>
    </submittedName>
</protein>
<dbReference type="InterPro" id="IPR010982">
    <property type="entry name" value="Lambda_DNA-bd_dom_sf"/>
</dbReference>
<organism evidence="2 3">
    <name type="scientific">Chryseobacterium oranimense</name>
    <dbReference type="NCBI Taxonomy" id="421058"/>
    <lineage>
        <taxon>Bacteria</taxon>
        <taxon>Pseudomonadati</taxon>
        <taxon>Bacteroidota</taxon>
        <taxon>Flavobacteriia</taxon>
        <taxon>Flavobacteriales</taxon>
        <taxon>Weeksellaceae</taxon>
        <taxon>Chryseobacterium group</taxon>
        <taxon>Chryseobacterium</taxon>
    </lineage>
</organism>
<feature type="domain" description="HTH cro/C1-type" evidence="1">
    <location>
        <begin position="16"/>
        <end position="72"/>
    </location>
</feature>
<dbReference type="CDD" id="cd00093">
    <property type="entry name" value="HTH_XRE"/>
    <property type="match status" value="1"/>
</dbReference>